<dbReference type="SUPFAM" id="SSF48264">
    <property type="entry name" value="Cytochrome P450"/>
    <property type="match status" value="1"/>
</dbReference>
<dbReference type="PRINTS" id="PR00463">
    <property type="entry name" value="EP450I"/>
</dbReference>
<evidence type="ECO:0008006" key="11">
    <source>
        <dbReference type="Google" id="ProtNLM"/>
    </source>
</evidence>
<organism evidence="9 10">
    <name type="scientific">Chiloscyllium punctatum</name>
    <name type="common">Brownbanded bambooshark</name>
    <name type="synonym">Hemiscyllium punctatum</name>
    <dbReference type="NCBI Taxonomy" id="137246"/>
    <lineage>
        <taxon>Eukaryota</taxon>
        <taxon>Metazoa</taxon>
        <taxon>Chordata</taxon>
        <taxon>Craniata</taxon>
        <taxon>Vertebrata</taxon>
        <taxon>Chondrichthyes</taxon>
        <taxon>Elasmobranchii</taxon>
        <taxon>Galeomorphii</taxon>
        <taxon>Galeoidea</taxon>
        <taxon>Orectolobiformes</taxon>
        <taxon>Hemiscylliidae</taxon>
        <taxon>Chiloscyllium</taxon>
    </lineage>
</organism>
<evidence type="ECO:0000313" key="9">
    <source>
        <dbReference type="EMBL" id="GCC32155.1"/>
    </source>
</evidence>
<feature type="binding site" description="axial binding residue" evidence="7">
    <location>
        <position position="473"/>
    </location>
    <ligand>
        <name>heme</name>
        <dbReference type="ChEBI" id="CHEBI:30413"/>
    </ligand>
    <ligandPart>
        <name>Fe</name>
        <dbReference type="ChEBI" id="CHEBI:18248"/>
    </ligandPart>
</feature>
<reference evidence="9 10" key="1">
    <citation type="journal article" date="2018" name="Nat. Ecol. Evol.">
        <title>Shark genomes provide insights into elasmobranch evolution and the origin of vertebrates.</title>
        <authorList>
            <person name="Hara Y"/>
            <person name="Yamaguchi K"/>
            <person name="Onimaru K"/>
            <person name="Kadota M"/>
            <person name="Koyanagi M"/>
            <person name="Keeley SD"/>
            <person name="Tatsumi K"/>
            <person name="Tanaka K"/>
            <person name="Motone F"/>
            <person name="Kageyama Y"/>
            <person name="Nozu R"/>
            <person name="Adachi N"/>
            <person name="Nishimura O"/>
            <person name="Nakagawa R"/>
            <person name="Tanegashima C"/>
            <person name="Kiyatake I"/>
            <person name="Matsumoto R"/>
            <person name="Murakumo K"/>
            <person name="Nishida K"/>
            <person name="Terakita A"/>
            <person name="Kuratani S"/>
            <person name="Sato K"/>
            <person name="Hyodo S Kuraku.S."/>
        </authorList>
    </citation>
    <scope>NUCLEOTIDE SEQUENCE [LARGE SCALE GENOMIC DNA]</scope>
</reference>
<dbReference type="GO" id="GO:0042446">
    <property type="term" value="P:hormone biosynthetic process"/>
    <property type="evidence" value="ECO:0007669"/>
    <property type="project" value="TreeGrafter"/>
</dbReference>
<dbReference type="PRINTS" id="PR00385">
    <property type="entry name" value="P450"/>
</dbReference>
<comment type="cofactor">
    <cofactor evidence="7">
        <name>heme</name>
        <dbReference type="ChEBI" id="CHEBI:30413"/>
    </cofactor>
</comment>
<protein>
    <recommendedName>
        <fullName evidence="11">Cytochrome P450 1B1</fullName>
    </recommendedName>
</protein>
<dbReference type="GO" id="GO:0004508">
    <property type="term" value="F:steroid 17-alpha-monooxygenase activity"/>
    <property type="evidence" value="ECO:0007669"/>
    <property type="project" value="TreeGrafter"/>
</dbReference>
<dbReference type="InterPro" id="IPR002401">
    <property type="entry name" value="Cyt_P450_E_grp-I"/>
</dbReference>
<evidence type="ECO:0000256" key="2">
    <source>
        <dbReference type="ARBA" id="ARBA00022617"/>
    </source>
</evidence>
<accession>A0A401SP25</accession>
<evidence type="ECO:0000256" key="1">
    <source>
        <dbReference type="ARBA" id="ARBA00010617"/>
    </source>
</evidence>
<gene>
    <name evidence="9" type="ORF">chiPu_0010615</name>
</gene>
<dbReference type="InterPro" id="IPR001128">
    <property type="entry name" value="Cyt_P450"/>
</dbReference>
<dbReference type="Pfam" id="PF00067">
    <property type="entry name" value="p450"/>
    <property type="match status" value="1"/>
</dbReference>
<evidence type="ECO:0000256" key="5">
    <source>
        <dbReference type="ARBA" id="ARBA00023004"/>
    </source>
</evidence>
<evidence type="ECO:0000256" key="8">
    <source>
        <dbReference type="RuleBase" id="RU000461"/>
    </source>
</evidence>
<dbReference type="PROSITE" id="PS00086">
    <property type="entry name" value="CYTOCHROME_P450"/>
    <property type="match status" value="1"/>
</dbReference>
<dbReference type="AlphaFoldDB" id="A0A401SP25"/>
<proteinExistence type="inferred from homology"/>
<sequence>MDVALGLSEGGWRLQVQPALWLSLLLLLCLEAGRCLRDWRRSGAGSRRLPGPFPWPLVGNALQLGDSPHLTFARMARRYGDLFQIRLGRRRVVVLNGEATIRRALVQRSAQFAGRPDFASFRLVSGGRSLAFGRYSEQWRLHRRLAQSTLRAFCGGAGLLEQCVSSEACRLIEAFLRLGPAGRPFEPAAELAAAAANVMCSLCFGRRCADDDREFRRLLGLSERFGRAVGAGSLLDVMPWLRAFPNPVRALSRDFERLNRDFYRFVGRQVARGRATYRPGVRRHMSDALMAALGRCMPGKGGNAQPGGEAQGPGRLGLEPEYVESSVNDLLGAAQDTTSAALSWILFHLVRLPGLQSRLGQELDRVVGRERLPRADDRSRLPSLEAFIYETLRYSSFVPLTIPHATTAPVELDGYRLPADTVVFVNQWSVNHDRRKWAEPGAFEPSRFLRRDGSLDRELAASVMLFSAGKRRCLGEQLSKTQLFLFTAILLHQCAFRANPAQPLSAGCTSGLTIRPRAFTLSVTLRDKQRGIVSPA</sequence>
<dbReference type="Proteomes" id="UP000287033">
    <property type="component" value="Unassembled WGS sequence"/>
</dbReference>
<keyword evidence="2 7" id="KW-0349">Heme</keyword>
<keyword evidence="6 8" id="KW-0503">Monooxygenase</keyword>
<dbReference type="InterPro" id="IPR036396">
    <property type="entry name" value="Cyt_P450_sf"/>
</dbReference>
<evidence type="ECO:0000256" key="7">
    <source>
        <dbReference type="PIRSR" id="PIRSR602401-1"/>
    </source>
</evidence>
<keyword evidence="3 7" id="KW-0479">Metal-binding</keyword>
<comment type="caution">
    <text evidence="9">The sequence shown here is derived from an EMBL/GenBank/DDBJ whole genome shotgun (WGS) entry which is preliminary data.</text>
</comment>
<dbReference type="EMBL" id="BEZZ01000416">
    <property type="protein sequence ID" value="GCC32155.1"/>
    <property type="molecule type" value="Genomic_DNA"/>
</dbReference>
<evidence type="ECO:0000256" key="6">
    <source>
        <dbReference type="ARBA" id="ARBA00023033"/>
    </source>
</evidence>
<evidence type="ECO:0000256" key="3">
    <source>
        <dbReference type="ARBA" id="ARBA00022723"/>
    </source>
</evidence>
<evidence type="ECO:0000313" key="10">
    <source>
        <dbReference type="Proteomes" id="UP000287033"/>
    </source>
</evidence>
<dbReference type="OrthoDB" id="1055148at2759"/>
<dbReference type="STRING" id="137246.A0A401SP25"/>
<keyword evidence="4 8" id="KW-0560">Oxidoreductase</keyword>
<name>A0A401SP25_CHIPU</name>
<dbReference type="OMA" id="STFMQWI"/>
<evidence type="ECO:0000256" key="4">
    <source>
        <dbReference type="ARBA" id="ARBA00023002"/>
    </source>
</evidence>
<comment type="similarity">
    <text evidence="1 8">Belongs to the cytochrome P450 family.</text>
</comment>
<dbReference type="PANTHER" id="PTHR24289:SF15">
    <property type="entry name" value="CYTOCHROME P450 FAMILY 1 SUBFAMILY B MEMBER 1"/>
    <property type="match status" value="1"/>
</dbReference>
<dbReference type="PANTHER" id="PTHR24289">
    <property type="entry name" value="STEROID 17-ALPHA-HYDROXYLASE/17,20 LYASE"/>
    <property type="match status" value="1"/>
</dbReference>
<dbReference type="InterPro" id="IPR017972">
    <property type="entry name" value="Cyt_P450_CS"/>
</dbReference>
<keyword evidence="10" id="KW-1185">Reference proteome</keyword>
<dbReference type="GO" id="GO:0042448">
    <property type="term" value="P:progesterone metabolic process"/>
    <property type="evidence" value="ECO:0007669"/>
    <property type="project" value="TreeGrafter"/>
</dbReference>
<dbReference type="GO" id="GO:0020037">
    <property type="term" value="F:heme binding"/>
    <property type="evidence" value="ECO:0007669"/>
    <property type="project" value="InterPro"/>
</dbReference>
<dbReference type="Gene3D" id="1.10.630.10">
    <property type="entry name" value="Cytochrome P450"/>
    <property type="match status" value="1"/>
</dbReference>
<keyword evidence="5 7" id="KW-0408">Iron</keyword>
<dbReference type="GO" id="GO:0005506">
    <property type="term" value="F:iron ion binding"/>
    <property type="evidence" value="ECO:0007669"/>
    <property type="project" value="InterPro"/>
</dbReference>